<dbReference type="Gene3D" id="1.10.10.10">
    <property type="entry name" value="Winged helix-like DNA-binding domain superfamily/Winged helix DNA-binding domain"/>
    <property type="match status" value="1"/>
</dbReference>
<comment type="caution">
    <text evidence="1">The sequence shown here is derived from an EMBL/GenBank/DDBJ whole genome shotgun (WGS) entry which is preliminary data.</text>
</comment>
<protein>
    <recommendedName>
        <fullName evidence="2">Nuclease-associated modular DNA-binding 1 domain-containing protein</fullName>
    </recommendedName>
</protein>
<reference evidence="1" key="1">
    <citation type="journal article" date="2015" name="Nature">
        <title>Complex archaea that bridge the gap between prokaryotes and eukaryotes.</title>
        <authorList>
            <person name="Spang A."/>
            <person name="Saw J.H."/>
            <person name="Jorgensen S.L."/>
            <person name="Zaremba-Niedzwiedzka K."/>
            <person name="Martijn J."/>
            <person name="Lind A.E."/>
            <person name="van Eijk R."/>
            <person name="Schleper C."/>
            <person name="Guy L."/>
            <person name="Ettema T.J."/>
        </authorList>
    </citation>
    <scope>NUCLEOTIDE SEQUENCE</scope>
</reference>
<dbReference type="SMART" id="SM00497">
    <property type="entry name" value="IENR1"/>
    <property type="match status" value="1"/>
</dbReference>
<accession>A0A0F9GAK2</accession>
<feature type="non-terminal residue" evidence="1">
    <location>
        <position position="1"/>
    </location>
</feature>
<organism evidence="1">
    <name type="scientific">marine sediment metagenome</name>
    <dbReference type="NCBI Taxonomy" id="412755"/>
    <lineage>
        <taxon>unclassified sequences</taxon>
        <taxon>metagenomes</taxon>
        <taxon>ecological metagenomes</taxon>
    </lineage>
</organism>
<dbReference type="InterPro" id="IPR036388">
    <property type="entry name" value="WH-like_DNA-bd_sf"/>
</dbReference>
<dbReference type="AlphaFoldDB" id="A0A0F9GAK2"/>
<evidence type="ECO:0000313" key="1">
    <source>
        <dbReference type="EMBL" id="KKL87496.1"/>
    </source>
</evidence>
<proteinExistence type="predicted"/>
<name>A0A0F9GAK2_9ZZZZ</name>
<gene>
    <name evidence="1" type="ORF">LCGC14_1934070</name>
</gene>
<dbReference type="InterPro" id="IPR003647">
    <property type="entry name" value="Intron_nuc_1_rpt"/>
</dbReference>
<sequence length="142" mass="16907">IKNQYIIITVYRHIKSRCDNPNDKAYKWYGGKGVRCRISKEELKQLWIRDKAYLLKEPSIDRKNVKKNYTLDNCQFIEMEVNRIKNRHKAISQHFLDGKFIKEWTTIKEASSQLNIHDSAIVQNLKQRSKNCGGYIWRYANG</sequence>
<evidence type="ECO:0008006" key="2">
    <source>
        <dbReference type="Google" id="ProtNLM"/>
    </source>
</evidence>
<dbReference type="EMBL" id="LAZR01020819">
    <property type="protein sequence ID" value="KKL87496.1"/>
    <property type="molecule type" value="Genomic_DNA"/>
</dbReference>